<feature type="transmembrane region" description="Helical" evidence="5">
    <location>
        <begin position="341"/>
        <end position="368"/>
    </location>
</feature>
<evidence type="ECO:0000256" key="5">
    <source>
        <dbReference type="SAM" id="Phobius"/>
    </source>
</evidence>
<reference evidence="7" key="1">
    <citation type="journal article" date="2018" name="Nat. Microbiol.">
        <title>Leveraging single-cell genomics to expand the fungal tree of life.</title>
        <authorList>
            <person name="Ahrendt S.R."/>
            <person name="Quandt C.A."/>
            <person name="Ciobanu D."/>
            <person name="Clum A."/>
            <person name="Salamov A."/>
            <person name="Andreopoulos B."/>
            <person name="Cheng J.F."/>
            <person name="Woyke T."/>
            <person name="Pelin A."/>
            <person name="Henrissat B."/>
            <person name="Reynolds N.K."/>
            <person name="Benny G.L."/>
            <person name="Smith M.E."/>
            <person name="James T.Y."/>
            <person name="Grigoriev I.V."/>
        </authorList>
    </citation>
    <scope>NUCLEOTIDE SEQUENCE [LARGE SCALE GENOMIC DNA]</scope>
    <source>
        <strain evidence="7">RSA 468</strain>
    </source>
</reference>
<dbReference type="InterPro" id="IPR036259">
    <property type="entry name" value="MFS_trans_sf"/>
</dbReference>
<accession>A0A4P9ZVB0</accession>
<evidence type="ECO:0000313" key="7">
    <source>
        <dbReference type="Proteomes" id="UP000268162"/>
    </source>
</evidence>
<organism evidence="6 7">
    <name type="scientific">Dimargaris cristalligena</name>
    <dbReference type="NCBI Taxonomy" id="215637"/>
    <lineage>
        <taxon>Eukaryota</taxon>
        <taxon>Fungi</taxon>
        <taxon>Fungi incertae sedis</taxon>
        <taxon>Zoopagomycota</taxon>
        <taxon>Kickxellomycotina</taxon>
        <taxon>Dimargaritomycetes</taxon>
        <taxon>Dimargaritales</taxon>
        <taxon>Dimargaritaceae</taxon>
        <taxon>Dimargaris</taxon>
    </lineage>
</organism>
<keyword evidence="3 5" id="KW-1133">Transmembrane helix</keyword>
<dbReference type="Gene3D" id="1.20.1250.20">
    <property type="entry name" value="MFS general substrate transporter like domains"/>
    <property type="match status" value="1"/>
</dbReference>
<evidence type="ECO:0000256" key="2">
    <source>
        <dbReference type="ARBA" id="ARBA00022692"/>
    </source>
</evidence>
<sequence length="473" mass="51005">MALFSLGQGYRTTYVQFLIVAAIYFCASASYMVVNGVGGGGLVDSSVSARANFVSNIASSAVGLFSGAIHNYLGSRASLLIGAVAYVFFALSYFIYGLTGHAAIVYVAAVCFGLSITLFWTAQGSLMLSYPTEDHRGKYITTFFVAFSASGVTGGVLALALNFHSKFPTLGATTYLAAIAIGAVGVALVFFLRPASQLVQDNGHPLVVRKFEGWRHEIRGTGGIFTNKYMWLMTPLFIVLGTYFTYISNGYNFSLFTIRTRGLNATLFSICGMLGSLVFGYYMDHARLPMRLRGTVAAGAITVLLLASWVSAYFVQRPYPRLDPDSPAALAHVGHDFSSGFYWATVLIYCTWGFLDSTLNAFSFWILGGVTSDPDELARFTGYTRCLQGLGGVLSWGLDSLRVAYVTELWVTFSLLLVGMAFAVATIRVLPLPNETDSMDVASVNVAFDGDSACEEVKAPLVEKPHLPTGQAV</sequence>
<dbReference type="InterPro" id="IPR051617">
    <property type="entry name" value="UNC-93-like_regulator"/>
</dbReference>
<evidence type="ECO:0000256" key="1">
    <source>
        <dbReference type="ARBA" id="ARBA00004141"/>
    </source>
</evidence>
<feature type="transmembrane region" description="Helical" evidence="5">
    <location>
        <begin position="12"/>
        <end position="33"/>
    </location>
</feature>
<dbReference type="AlphaFoldDB" id="A0A4P9ZVB0"/>
<feature type="transmembrane region" description="Helical" evidence="5">
    <location>
        <begin position="143"/>
        <end position="163"/>
    </location>
</feature>
<evidence type="ECO:0000313" key="6">
    <source>
        <dbReference type="EMBL" id="RKP37556.1"/>
    </source>
</evidence>
<feature type="transmembrane region" description="Helical" evidence="5">
    <location>
        <begin position="175"/>
        <end position="192"/>
    </location>
</feature>
<feature type="transmembrane region" description="Helical" evidence="5">
    <location>
        <begin position="295"/>
        <end position="315"/>
    </location>
</feature>
<dbReference type="PANTHER" id="PTHR23294">
    <property type="entry name" value="ET TRANSLATION PRODUCT-RELATED"/>
    <property type="match status" value="1"/>
</dbReference>
<keyword evidence="2 5" id="KW-0812">Transmembrane</keyword>
<keyword evidence="7" id="KW-1185">Reference proteome</keyword>
<gene>
    <name evidence="6" type="ORF">BJ085DRAFT_21485</name>
</gene>
<dbReference type="PANTHER" id="PTHR23294:SF59">
    <property type="entry name" value="UNC93-LIKE PROTEIN C922.05C"/>
    <property type="match status" value="1"/>
</dbReference>
<dbReference type="SUPFAM" id="SSF103473">
    <property type="entry name" value="MFS general substrate transporter"/>
    <property type="match status" value="1"/>
</dbReference>
<dbReference type="GO" id="GO:0016020">
    <property type="term" value="C:membrane"/>
    <property type="evidence" value="ECO:0007669"/>
    <property type="project" value="UniProtKB-SubCell"/>
</dbReference>
<dbReference type="InterPro" id="IPR011701">
    <property type="entry name" value="MFS"/>
</dbReference>
<dbReference type="Pfam" id="PF07690">
    <property type="entry name" value="MFS_1"/>
    <property type="match status" value="1"/>
</dbReference>
<dbReference type="GO" id="GO:0022857">
    <property type="term" value="F:transmembrane transporter activity"/>
    <property type="evidence" value="ECO:0007669"/>
    <property type="project" value="InterPro"/>
</dbReference>
<dbReference type="Proteomes" id="UP000268162">
    <property type="component" value="Unassembled WGS sequence"/>
</dbReference>
<dbReference type="EMBL" id="ML002478">
    <property type="protein sequence ID" value="RKP37556.1"/>
    <property type="molecule type" value="Genomic_DNA"/>
</dbReference>
<protein>
    <submittedName>
        <fullName evidence="6">Major facilitator superfamily domain-containing protein</fullName>
    </submittedName>
</protein>
<comment type="subcellular location">
    <subcellularLocation>
        <location evidence="1">Membrane</location>
        <topology evidence="1">Multi-pass membrane protein</topology>
    </subcellularLocation>
</comment>
<feature type="transmembrane region" description="Helical" evidence="5">
    <location>
        <begin position="102"/>
        <end position="122"/>
    </location>
</feature>
<proteinExistence type="predicted"/>
<feature type="transmembrane region" description="Helical" evidence="5">
    <location>
        <begin position="410"/>
        <end position="430"/>
    </location>
</feature>
<feature type="transmembrane region" description="Helical" evidence="5">
    <location>
        <begin position="266"/>
        <end position="283"/>
    </location>
</feature>
<feature type="transmembrane region" description="Helical" evidence="5">
    <location>
        <begin position="229"/>
        <end position="246"/>
    </location>
</feature>
<evidence type="ECO:0000256" key="3">
    <source>
        <dbReference type="ARBA" id="ARBA00022989"/>
    </source>
</evidence>
<keyword evidence="4 5" id="KW-0472">Membrane</keyword>
<name>A0A4P9ZVB0_9FUNG</name>
<feature type="transmembrane region" description="Helical" evidence="5">
    <location>
        <begin position="79"/>
        <end position="96"/>
    </location>
</feature>
<evidence type="ECO:0000256" key="4">
    <source>
        <dbReference type="ARBA" id="ARBA00023136"/>
    </source>
</evidence>
<dbReference type="OrthoDB" id="196103at2759"/>